<accession>A0ABV5SH14</accession>
<name>A0ABV5SH14_9ACTN</name>
<organism evidence="1 2">
    <name type="scientific">Nonomuraea helvata</name>
    <dbReference type="NCBI Taxonomy" id="37484"/>
    <lineage>
        <taxon>Bacteria</taxon>
        <taxon>Bacillati</taxon>
        <taxon>Actinomycetota</taxon>
        <taxon>Actinomycetes</taxon>
        <taxon>Streptosporangiales</taxon>
        <taxon>Streptosporangiaceae</taxon>
        <taxon>Nonomuraea</taxon>
    </lineage>
</organism>
<dbReference type="EMBL" id="JBHMBW010000104">
    <property type="protein sequence ID" value="MFB9630974.1"/>
    <property type="molecule type" value="Genomic_DNA"/>
</dbReference>
<gene>
    <name evidence="1" type="ORF">ACFFSA_48575</name>
</gene>
<dbReference type="RefSeq" id="WP_344999232.1">
    <property type="nucleotide sequence ID" value="NZ_BAAAXV010000009.1"/>
</dbReference>
<dbReference type="Proteomes" id="UP001589532">
    <property type="component" value="Unassembled WGS sequence"/>
</dbReference>
<evidence type="ECO:0000313" key="1">
    <source>
        <dbReference type="EMBL" id="MFB9630974.1"/>
    </source>
</evidence>
<sequence>MHAELVSTLEARRVRIRELGEIYDAEIGALQFAGYERASIDPDTYLPVINGDVFDELSVSGARKTLANVAFYIANLGYALSNNEIRMPSVIIIDSPRTSLGNTPEDVAAGKRIYYRMHMLSMAYPQCQIIVADNGLPPFNMRDNLERGVSRSIRLTELTYERPLLQGVPHPGLENLETIR</sequence>
<proteinExistence type="predicted"/>
<evidence type="ECO:0000313" key="2">
    <source>
        <dbReference type="Proteomes" id="UP001589532"/>
    </source>
</evidence>
<reference evidence="1 2" key="1">
    <citation type="submission" date="2024-09" db="EMBL/GenBank/DDBJ databases">
        <authorList>
            <person name="Sun Q."/>
            <person name="Mori K."/>
        </authorList>
    </citation>
    <scope>NUCLEOTIDE SEQUENCE [LARGE SCALE GENOMIC DNA]</scope>
    <source>
        <strain evidence="1 2">JCM 3143</strain>
    </source>
</reference>
<protein>
    <submittedName>
        <fullName evidence="1">Uncharacterized protein</fullName>
    </submittedName>
</protein>
<keyword evidence="2" id="KW-1185">Reference proteome</keyword>
<comment type="caution">
    <text evidence="1">The sequence shown here is derived from an EMBL/GenBank/DDBJ whole genome shotgun (WGS) entry which is preliminary data.</text>
</comment>